<evidence type="ECO:0000256" key="2">
    <source>
        <dbReference type="ARBA" id="ARBA00023136"/>
    </source>
</evidence>
<dbReference type="KEGG" id="red:roselon_01919"/>
<keyword evidence="5" id="KW-0378">Hydrolase</keyword>
<dbReference type="eggNOG" id="COG1680">
    <property type="taxonomic scope" value="Bacteria"/>
</dbReference>
<dbReference type="SUPFAM" id="SSF56601">
    <property type="entry name" value="beta-lactamase/transpeptidase-like"/>
    <property type="match status" value="1"/>
</dbReference>
<feature type="signal peptide" evidence="3">
    <location>
        <begin position="1"/>
        <end position="24"/>
    </location>
</feature>
<dbReference type="Proteomes" id="UP000019593">
    <property type="component" value="Chromosome"/>
</dbReference>
<name>W8S600_9RHOB</name>
<dbReference type="GO" id="GO:0008800">
    <property type="term" value="F:beta-lactamase activity"/>
    <property type="evidence" value="ECO:0007669"/>
    <property type="project" value="UniProtKB-EC"/>
</dbReference>
<keyword evidence="3" id="KW-0732">Signal</keyword>
<dbReference type="EMBL" id="CP004372">
    <property type="protein sequence ID" value="AHM04276.1"/>
    <property type="molecule type" value="Genomic_DNA"/>
</dbReference>
<keyword evidence="2" id="KW-0472">Membrane</keyword>
<dbReference type="InterPro" id="IPR012338">
    <property type="entry name" value="Beta-lactam/transpept-like"/>
</dbReference>
<dbReference type="InterPro" id="IPR050491">
    <property type="entry name" value="AmpC-like"/>
</dbReference>
<dbReference type="EC" id="3.5.2.6" evidence="5"/>
<evidence type="ECO:0000313" key="5">
    <source>
        <dbReference type="EMBL" id="AHM04276.1"/>
    </source>
</evidence>
<evidence type="ECO:0000259" key="4">
    <source>
        <dbReference type="Pfam" id="PF00144"/>
    </source>
</evidence>
<evidence type="ECO:0000313" key="6">
    <source>
        <dbReference type="Proteomes" id="UP000019593"/>
    </source>
</evidence>
<feature type="domain" description="Beta-lactamase-related" evidence="4">
    <location>
        <begin position="30"/>
        <end position="330"/>
    </location>
</feature>
<dbReference type="PANTHER" id="PTHR46825">
    <property type="entry name" value="D-ALANYL-D-ALANINE-CARBOXYPEPTIDASE/ENDOPEPTIDASE AMPH"/>
    <property type="match status" value="1"/>
</dbReference>
<accession>W8S600</accession>
<dbReference type="GO" id="GO:0016020">
    <property type="term" value="C:membrane"/>
    <property type="evidence" value="ECO:0007669"/>
    <property type="project" value="UniProtKB-SubCell"/>
</dbReference>
<dbReference type="STRING" id="1294273.roselon_01919"/>
<comment type="subcellular location">
    <subcellularLocation>
        <location evidence="1">Membrane</location>
    </subcellularLocation>
</comment>
<sequence>MEAMRMPALLAALFAGLAPLPAKADLPDIAQALVRHPAIPGAAVGWVSPRGQDVAVAGVRRSDADAPVEAADLWHLGSLTKSMTATLAARMVDAGAVDWSTPIGAVLGPVVPDMRQEWRDVTLEELLRHASGMRANLGMLAALRLGDGPRSAYVAKVVGQAPRPARGGFHYSNAGYVVAGALLEVAGGAPWEMLISEHVFRPLGMDSAGFGPPLGAQPAGHRMSLLGGPRPVPPGPRADNISALGPAGRVHVSTPDMLRYLAAHARRDPDFLSAESWARLHRADGPGSYALGWVAVDGILRHSGSNTMWFANARVDPARGCAGFVAVNAAAMGLVDGPVGAAGDAVLRLACGD</sequence>
<evidence type="ECO:0000256" key="3">
    <source>
        <dbReference type="SAM" id="SignalP"/>
    </source>
</evidence>
<dbReference type="Pfam" id="PF00144">
    <property type="entry name" value="Beta-lactamase"/>
    <property type="match status" value="1"/>
</dbReference>
<gene>
    <name evidence="5" type="ORF">roselon_01919</name>
</gene>
<dbReference type="HOGENOM" id="CLU_020027_14_4_5"/>
<keyword evidence="6" id="KW-1185">Reference proteome</keyword>
<evidence type="ECO:0000256" key="1">
    <source>
        <dbReference type="ARBA" id="ARBA00004370"/>
    </source>
</evidence>
<dbReference type="InterPro" id="IPR001466">
    <property type="entry name" value="Beta-lactam-related"/>
</dbReference>
<organism evidence="5 6">
    <name type="scientific">Roseicyclus elongatus DSM 19469</name>
    <dbReference type="NCBI Taxonomy" id="1294273"/>
    <lineage>
        <taxon>Bacteria</taxon>
        <taxon>Pseudomonadati</taxon>
        <taxon>Pseudomonadota</taxon>
        <taxon>Alphaproteobacteria</taxon>
        <taxon>Rhodobacterales</taxon>
        <taxon>Roseobacteraceae</taxon>
        <taxon>Roseicyclus</taxon>
    </lineage>
</organism>
<protein>
    <submittedName>
        <fullName evidence="5">Beta-lactamase</fullName>
        <ecNumber evidence="5">3.5.2.6</ecNumber>
    </submittedName>
</protein>
<dbReference type="PANTHER" id="PTHR46825:SF11">
    <property type="entry name" value="PENICILLIN-BINDING PROTEIN 4"/>
    <property type="match status" value="1"/>
</dbReference>
<feature type="chain" id="PRO_5004912861" evidence="3">
    <location>
        <begin position="25"/>
        <end position="353"/>
    </location>
</feature>
<dbReference type="AlphaFoldDB" id="W8S600"/>
<reference evidence="5 6" key="1">
    <citation type="submission" date="2013-03" db="EMBL/GenBank/DDBJ databases">
        <authorList>
            <person name="Fiebig A."/>
            <person name="Goeker M."/>
            <person name="Klenk H.-P.P."/>
        </authorList>
    </citation>
    <scope>NUCLEOTIDE SEQUENCE [LARGE SCALE GENOMIC DNA]</scope>
    <source>
        <strain evidence="6">DSM 19469</strain>
    </source>
</reference>
<proteinExistence type="predicted"/>
<dbReference type="Gene3D" id="3.40.710.10">
    <property type="entry name" value="DD-peptidase/beta-lactamase superfamily"/>
    <property type="match status" value="1"/>
</dbReference>